<protein>
    <submittedName>
        <fullName evidence="1">Uncharacterized protein</fullName>
    </submittedName>
</protein>
<reference evidence="1" key="1">
    <citation type="submission" date="2018-04" db="EMBL/GenBank/DDBJ databases">
        <title>Whole genome sequencing of Hypsizygus marmoreus.</title>
        <authorList>
            <person name="Choi I.-G."/>
            <person name="Min B."/>
            <person name="Kim J.-G."/>
            <person name="Kim S."/>
            <person name="Oh Y.-L."/>
            <person name="Kong W.-S."/>
            <person name="Park H."/>
            <person name="Jeong J."/>
            <person name="Song E.-S."/>
        </authorList>
    </citation>
    <scope>NUCLEOTIDE SEQUENCE [LARGE SCALE GENOMIC DNA]</scope>
    <source>
        <strain evidence="1">51987-8</strain>
    </source>
</reference>
<evidence type="ECO:0000313" key="1">
    <source>
        <dbReference type="EMBL" id="RDB20656.1"/>
    </source>
</evidence>
<accession>A0A369JPF5</accession>
<evidence type="ECO:0000313" key="2">
    <source>
        <dbReference type="Proteomes" id="UP000076154"/>
    </source>
</evidence>
<dbReference type="Proteomes" id="UP000076154">
    <property type="component" value="Unassembled WGS sequence"/>
</dbReference>
<dbReference type="EMBL" id="LUEZ02000058">
    <property type="protein sequence ID" value="RDB20656.1"/>
    <property type="molecule type" value="Genomic_DNA"/>
</dbReference>
<keyword evidence="2" id="KW-1185">Reference proteome</keyword>
<comment type="caution">
    <text evidence="1">The sequence shown here is derived from an EMBL/GenBank/DDBJ whole genome shotgun (WGS) entry which is preliminary data.</text>
</comment>
<dbReference type="AlphaFoldDB" id="A0A369JPF5"/>
<sequence length="166" mass="18952">MLTFSTPDLLDATIQSAGSRSYRTKTSTGFRGRKATSLAIINGKEQQVVGGIDWREKELVVEGKSWELSELKSKVPGPSHILRVWHWGEENYKVNIHGNQWRATRSGQLTPLVTFTQAVQNFFSASQPARLCFHVDMPETDRIFFILIMIYSEIRRRDEDADGHLD</sequence>
<proteinExistence type="predicted"/>
<organism evidence="1 2">
    <name type="scientific">Hypsizygus marmoreus</name>
    <name type="common">White beech mushroom</name>
    <name type="synonym">Agaricus marmoreus</name>
    <dbReference type="NCBI Taxonomy" id="39966"/>
    <lineage>
        <taxon>Eukaryota</taxon>
        <taxon>Fungi</taxon>
        <taxon>Dikarya</taxon>
        <taxon>Basidiomycota</taxon>
        <taxon>Agaricomycotina</taxon>
        <taxon>Agaricomycetes</taxon>
        <taxon>Agaricomycetidae</taxon>
        <taxon>Agaricales</taxon>
        <taxon>Tricholomatineae</taxon>
        <taxon>Lyophyllaceae</taxon>
        <taxon>Hypsizygus</taxon>
    </lineage>
</organism>
<gene>
    <name evidence="1" type="ORF">Hypma_012180</name>
</gene>
<dbReference type="InParanoid" id="A0A369JPF5"/>
<name>A0A369JPF5_HYPMA</name>
<dbReference type="OrthoDB" id="2920287at2759"/>